<keyword evidence="6" id="KW-0843">Virulence</keyword>
<evidence type="ECO:0000256" key="1">
    <source>
        <dbReference type="ARBA" id="ARBA00004167"/>
    </source>
</evidence>
<dbReference type="InParanoid" id="A0A507B2V0"/>
<evidence type="ECO:0000256" key="4">
    <source>
        <dbReference type="ARBA" id="ARBA00022989"/>
    </source>
</evidence>
<name>A0A507B2V0_9PEZI</name>
<sequence length="588" mass="65335">MTALKDDRVCALGVPSISFNTGLVHAGQTGAIGVNDAGPYKFRRNTTCVPLNTGDKFVRREQSDGTTSFYYYGKIVHGDANTEYTFSSAGDPFDVLAPAYNVSAYTTSWYPELDYWDPIPPLTPPPGSTITIVFVSALHILYLDSSADPIFPADEKYYLDGEANPWYYKSDPKSRVLACIDSHELCTPDEKSCWSMTDTRNNLPPGYWLMKLALGSSNIYNAIVRRLGTALIAQERVSQSLSRALGDGHWKSEAARLFATSLARIQFDALAIASGEDSDQEGYIDMTPDEAGNLCGLFKFKRSSLMGDVGMFCTGEAIFCSFVAYEMAQSRPAQTYKELSGHERYGDEADESLMGRHGIPWGERDANVTSRSGLCAAMRRWRWLLDTALLLVILGLLLERQGAASQRCQPFEGAGDITGFAPTMAQQIKTFVPDFSYAPQNASEFFTDAVKQKWLDLVPKGLGYVKVENPEKHDNLPTPLEGWNDTTVFTTSVTHQLHCLHAMIEVFAGYSTDPSKVPEDRVWHMGHCFEYLRQSIMCCGDTALEGQATTFPDGVMGSDGWDAKHICKDYGQIYRYLEDNRANNQTWI</sequence>
<evidence type="ECO:0000256" key="6">
    <source>
        <dbReference type="ARBA" id="ARBA00023026"/>
    </source>
</evidence>
<dbReference type="EMBL" id="SKBQ01000002">
    <property type="protein sequence ID" value="TPX14067.1"/>
    <property type="molecule type" value="Genomic_DNA"/>
</dbReference>
<dbReference type="PANTHER" id="PTHR33365:SF11">
    <property type="entry name" value="TAT PATHWAY SIGNAL SEQUENCE"/>
    <property type="match status" value="1"/>
</dbReference>
<evidence type="ECO:0000256" key="2">
    <source>
        <dbReference type="ARBA" id="ARBA00004685"/>
    </source>
</evidence>
<dbReference type="STRING" id="1093900.A0A507B2V0"/>
<keyword evidence="3" id="KW-0812">Transmembrane</keyword>
<keyword evidence="11" id="KW-1185">Reference proteome</keyword>
<dbReference type="InterPro" id="IPR021765">
    <property type="entry name" value="UstYa-like"/>
</dbReference>
<evidence type="ECO:0000313" key="11">
    <source>
        <dbReference type="Proteomes" id="UP000319257"/>
    </source>
</evidence>
<dbReference type="AlphaFoldDB" id="A0A507B2V0"/>
<evidence type="ECO:0000256" key="9">
    <source>
        <dbReference type="ARBA" id="ARBA00035112"/>
    </source>
</evidence>
<proteinExistence type="inferred from homology"/>
<comment type="similarity">
    <text evidence="9">Belongs to the ustYa family.</text>
</comment>
<comment type="subcellular location">
    <subcellularLocation>
        <location evidence="1">Membrane</location>
        <topology evidence="1">Single-pass membrane protein</topology>
    </subcellularLocation>
</comment>
<dbReference type="OrthoDB" id="3540210at2759"/>
<dbReference type="PANTHER" id="PTHR33365">
    <property type="entry name" value="YALI0B05434P"/>
    <property type="match status" value="1"/>
</dbReference>
<keyword evidence="4" id="KW-1133">Transmembrane helix</keyword>
<keyword evidence="8" id="KW-0325">Glycoprotein</keyword>
<evidence type="ECO:0000256" key="7">
    <source>
        <dbReference type="ARBA" id="ARBA00023136"/>
    </source>
</evidence>
<reference evidence="10 11" key="1">
    <citation type="submission" date="2019-06" db="EMBL/GenBank/DDBJ databases">
        <title>Draft genome sequence of the filamentous fungus Phialemoniopsis curvata isolated from diesel fuel.</title>
        <authorList>
            <person name="Varaljay V.A."/>
            <person name="Lyon W.J."/>
            <person name="Crouch A.L."/>
            <person name="Drake C.E."/>
            <person name="Hollomon J.M."/>
            <person name="Nadeau L.J."/>
            <person name="Nunn H.S."/>
            <person name="Stevenson B.S."/>
            <person name="Bojanowski C.L."/>
            <person name="Crookes-Goodson W.J."/>
        </authorList>
    </citation>
    <scope>NUCLEOTIDE SEQUENCE [LARGE SCALE GENOMIC DNA]</scope>
    <source>
        <strain evidence="10 11">D216</strain>
    </source>
</reference>
<dbReference type="RefSeq" id="XP_030995778.1">
    <property type="nucleotide sequence ID" value="XM_031139047.1"/>
</dbReference>
<protein>
    <submittedName>
        <fullName evidence="10">Uncharacterized protein</fullName>
    </submittedName>
</protein>
<evidence type="ECO:0000256" key="5">
    <source>
        <dbReference type="ARBA" id="ARBA00023002"/>
    </source>
</evidence>
<dbReference type="GeneID" id="41967908"/>
<evidence type="ECO:0000256" key="3">
    <source>
        <dbReference type="ARBA" id="ARBA00022692"/>
    </source>
</evidence>
<accession>A0A507B2V0</accession>
<dbReference type="GO" id="GO:0016020">
    <property type="term" value="C:membrane"/>
    <property type="evidence" value="ECO:0007669"/>
    <property type="project" value="UniProtKB-SubCell"/>
</dbReference>
<evidence type="ECO:0000256" key="8">
    <source>
        <dbReference type="ARBA" id="ARBA00023180"/>
    </source>
</evidence>
<keyword evidence="7" id="KW-0472">Membrane</keyword>
<comment type="caution">
    <text evidence="10">The sequence shown here is derived from an EMBL/GenBank/DDBJ whole genome shotgun (WGS) entry which is preliminary data.</text>
</comment>
<dbReference type="Proteomes" id="UP000319257">
    <property type="component" value="Unassembled WGS sequence"/>
</dbReference>
<keyword evidence="5" id="KW-0560">Oxidoreductase</keyword>
<comment type="pathway">
    <text evidence="2">Mycotoxin biosynthesis.</text>
</comment>
<gene>
    <name evidence="10" type="ORF">E0L32_000461</name>
</gene>
<dbReference type="GO" id="GO:0043386">
    <property type="term" value="P:mycotoxin biosynthetic process"/>
    <property type="evidence" value="ECO:0007669"/>
    <property type="project" value="InterPro"/>
</dbReference>
<evidence type="ECO:0000313" key="10">
    <source>
        <dbReference type="EMBL" id="TPX14067.1"/>
    </source>
</evidence>
<dbReference type="Pfam" id="PF11807">
    <property type="entry name" value="UstYa"/>
    <property type="match status" value="1"/>
</dbReference>
<dbReference type="GO" id="GO:0016491">
    <property type="term" value="F:oxidoreductase activity"/>
    <property type="evidence" value="ECO:0007669"/>
    <property type="project" value="UniProtKB-KW"/>
</dbReference>
<organism evidence="10 11">
    <name type="scientific">Thyridium curvatum</name>
    <dbReference type="NCBI Taxonomy" id="1093900"/>
    <lineage>
        <taxon>Eukaryota</taxon>
        <taxon>Fungi</taxon>
        <taxon>Dikarya</taxon>
        <taxon>Ascomycota</taxon>
        <taxon>Pezizomycotina</taxon>
        <taxon>Sordariomycetes</taxon>
        <taxon>Sordariomycetidae</taxon>
        <taxon>Thyridiales</taxon>
        <taxon>Thyridiaceae</taxon>
        <taxon>Thyridium</taxon>
    </lineage>
</organism>